<keyword evidence="2" id="KW-1185">Reference proteome</keyword>
<comment type="caution">
    <text evidence="1">The sequence shown here is derived from an EMBL/GenBank/DDBJ whole genome shotgun (WGS) entry which is preliminary data.</text>
</comment>
<dbReference type="AlphaFoldDB" id="A0A371P092"/>
<organism evidence="1 2">
    <name type="scientific">Paenibacillus paeoniae</name>
    <dbReference type="NCBI Taxonomy" id="2292705"/>
    <lineage>
        <taxon>Bacteria</taxon>
        <taxon>Bacillati</taxon>
        <taxon>Bacillota</taxon>
        <taxon>Bacilli</taxon>
        <taxon>Bacillales</taxon>
        <taxon>Paenibacillaceae</taxon>
        <taxon>Paenibacillus</taxon>
    </lineage>
</organism>
<gene>
    <name evidence="1" type="ORF">DX130_24665</name>
</gene>
<dbReference type="Proteomes" id="UP000261905">
    <property type="component" value="Unassembled WGS sequence"/>
</dbReference>
<sequence length="213" mass="24324">MKCTTCSKAISGKYRIAGKPYGYDCYRLKLTEIRAAAELAAQEERNAEHALKCSAAMAVFSGLMYRSEWLVKFQASIIQQWEDCRKLTAKQLSVILTKIDEVDYGLTSRWLQRIGRLLRTSSTIWPIAANLPPSMFTTRGFPTSLDTRCITGSAGHMYSKRWTIRVWPLTCGVMCMRMIHSLQSHVGDCVYFIISTHRRETGSGMYYWQPHTT</sequence>
<proteinExistence type="predicted"/>
<reference evidence="1 2" key="1">
    <citation type="submission" date="2018-08" db="EMBL/GenBank/DDBJ databases">
        <title>Paenibacillus sp. M4BSY-1, whole genome shotgun sequence.</title>
        <authorList>
            <person name="Tuo L."/>
        </authorList>
    </citation>
    <scope>NUCLEOTIDE SEQUENCE [LARGE SCALE GENOMIC DNA]</scope>
    <source>
        <strain evidence="1 2">M4BSY-1</strain>
    </source>
</reference>
<dbReference type="EMBL" id="QUBQ01000008">
    <property type="protein sequence ID" value="REK69357.1"/>
    <property type="molecule type" value="Genomic_DNA"/>
</dbReference>
<name>A0A371P092_9BACL</name>
<evidence type="ECO:0000313" key="1">
    <source>
        <dbReference type="EMBL" id="REK69357.1"/>
    </source>
</evidence>
<evidence type="ECO:0000313" key="2">
    <source>
        <dbReference type="Proteomes" id="UP000261905"/>
    </source>
</evidence>
<accession>A0A371P092</accession>
<protein>
    <submittedName>
        <fullName evidence="1">Uncharacterized protein</fullName>
    </submittedName>
</protein>